<reference evidence="2 3" key="1">
    <citation type="journal article" date="2022" name="Nat. Ecol. Evol.">
        <title>A masculinizing supergene underlies an exaggerated male reproductive morph in a spider.</title>
        <authorList>
            <person name="Hendrickx F."/>
            <person name="De Corte Z."/>
            <person name="Sonet G."/>
            <person name="Van Belleghem S.M."/>
            <person name="Kostlbacher S."/>
            <person name="Vangestel C."/>
        </authorList>
    </citation>
    <scope>NUCLEOTIDE SEQUENCE [LARGE SCALE GENOMIC DNA]</scope>
    <source>
        <strain evidence="2">W744_W776</strain>
    </source>
</reference>
<protein>
    <submittedName>
        <fullName evidence="2">Uncharacterized protein</fullName>
    </submittedName>
</protein>
<keyword evidence="3" id="KW-1185">Reference proteome</keyword>
<evidence type="ECO:0000313" key="3">
    <source>
        <dbReference type="Proteomes" id="UP000827092"/>
    </source>
</evidence>
<dbReference type="AlphaFoldDB" id="A0AAV6TZK8"/>
<name>A0AAV6TZK8_9ARAC</name>
<dbReference type="EMBL" id="JAFNEN010000799">
    <property type="protein sequence ID" value="KAG8177224.1"/>
    <property type="molecule type" value="Genomic_DNA"/>
</dbReference>
<dbReference type="Proteomes" id="UP000827092">
    <property type="component" value="Unassembled WGS sequence"/>
</dbReference>
<evidence type="ECO:0000313" key="2">
    <source>
        <dbReference type="EMBL" id="KAG8177224.1"/>
    </source>
</evidence>
<organism evidence="2 3">
    <name type="scientific">Oedothorax gibbosus</name>
    <dbReference type="NCBI Taxonomy" id="931172"/>
    <lineage>
        <taxon>Eukaryota</taxon>
        <taxon>Metazoa</taxon>
        <taxon>Ecdysozoa</taxon>
        <taxon>Arthropoda</taxon>
        <taxon>Chelicerata</taxon>
        <taxon>Arachnida</taxon>
        <taxon>Araneae</taxon>
        <taxon>Araneomorphae</taxon>
        <taxon>Entelegynae</taxon>
        <taxon>Araneoidea</taxon>
        <taxon>Linyphiidae</taxon>
        <taxon>Erigoninae</taxon>
        <taxon>Oedothorax</taxon>
    </lineage>
</organism>
<feature type="signal peptide" evidence="1">
    <location>
        <begin position="1"/>
        <end position="22"/>
    </location>
</feature>
<feature type="chain" id="PRO_5043372447" evidence="1">
    <location>
        <begin position="23"/>
        <end position="70"/>
    </location>
</feature>
<accession>A0AAV6TZK8</accession>
<comment type="caution">
    <text evidence="2">The sequence shown here is derived from an EMBL/GenBank/DDBJ whole genome shotgun (WGS) entry which is preliminary data.</text>
</comment>
<evidence type="ECO:0000256" key="1">
    <source>
        <dbReference type="SAM" id="SignalP"/>
    </source>
</evidence>
<keyword evidence="1" id="KW-0732">Signal</keyword>
<proteinExistence type="predicted"/>
<gene>
    <name evidence="2" type="ORF">JTE90_014270</name>
</gene>
<sequence>MVPVSSLQFRLFHLCTLVFISTDYFVPIPTLQIPNLYNIVKTLLHSSFSSGYKDFKSASTRELSEIPRLL</sequence>